<dbReference type="AlphaFoldDB" id="A0A2A3MCD9"/>
<name>A0A2A3MCD9_9PSED</name>
<comment type="caution">
    <text evidence="1">The sequence shown here is derived from an EMBL/GenBank/DDBJ whole genome shotgun (WGS) entry which is preliminary data.</text>
</comment>
<proteinExistence type="predicted"/>
<evidence type="ECO:0000313" key="1">
    <source>
        <dbReference type="EMBL" id="PBK02387.1"/>
    </source>
</evidence>
<dbReference type="RefSeq" id="WP_096006531.1">
    <property type="nucleotide sequence ID" value="NZ_NTMR01000053.1"/>
</dbReference>
<protein>
    <submittedName>
        <fullName evidence="1">Uncharacterized protein</fullName>
    </submittedName>
</protein>
<reference evidence="1 2" key="1">
    <citation type="submission" date="2017-09" db="EMBL/GenBank/DDBJ databases">
        <title>Pseudomonas abyssi sp. nov. isolated from Abyssopelagic Water.</title>
        <authorList>
            <person name="Wei Y."/>
        </authorList>
    </citation>
    <scope>NUCLEOTIDE SEQUENCE [LARGE SCALE GENOMIC DNA]</scope>
    <source>
        <strain evidence="1 2">MT5</strain>
    </source>
</reference>
<sequence length="178" mass="19813">MNHHVEKAKAVMEAAQRNLSKLTEAAYPRGTVVVCRLAGYTVELVVRGLRGSDWASPGQLVGTNTKTGKHRTFADADVVRVVYRPPVTSIAEVMASVEPEVLDQVAWMDQHGRLHTDTNNGLEEVHQELASVTAERDQALQLLYESRHCRRAAPYDFNDLLQRVDQVLGDYQPEVAHG</sequence>
<keyword evidence="2" id="KW-1185">Reference proteome</keyword>
<gene>
    <name evidence="1" type="ORF">CNQ84_20135</name>
</gene>
<dbReference type="EMBL" id="NTMR01000053">
    <property type="protein sequence ID" value="PBK02387.1"/>
    <property type="molecule type" value="Genomic_DNA"/>
</dbReference>
<evidence type="ECO:0000313" key="2">
    <source>
        <dbReference type="Proteomes" id="UP000242313"/>
    </source>
</evidence>
<accession>A0A2A3MCD9</accession>
<dbReference type="Proteomes" id="UP000242313">
    <property type="component" value="Unassembled WGS sequence"/>
</dbReference>
<organism evidence="1 2">
    <name type="scientific">Pseudomonas abyssi</name>
    <dbReference type="NCBI Taxonomy" id="170540"/>
    <lineage>
        <taxon>Bacteria</taxon>
        <taxon>Pseudomonadati</taxon>
        <taxon>Pseudomonadota</taxon>
        <taxon>Gammaproteobacteria</taxon>
        <taxon>Pseudomonadales</taxon>
        <taxon>Pseudomonadaceae</taxon>
        <taxon>Pseudomonas</taxon>
    </lineage>
</organism>